<accession>A0A1N6TND4</accession>
<dbReference type="AlphaFoldDB" id="A0A1N6TND4"/>
<sequence>MPNAANILPHFRHLLMTVTLLWALMLNGQEVVAYTYTAQGTPVKSASQLATAPQEKTVIKQKVMLEGTTSFVVLNLEQDVLEPTPIPAFATPTDEVLPAYAARAPGVGFVARFFPISIQPNAP</sequence>
<proteinExistence type="predicted"/>
<dbReference type="Proteomes" id="UP000185924">
    <property type="component" value="Unassembled WGS sequence"/>
</dbReference>
<dbReference type="RefSeq" id="WP_234986270.1">
    <property type="nucleotide sequence ID" value="NZ_FTNM01000001.1"/>
</dbReference>
<gene>
    <name evidence="1" type="ORF">SAMN05421545_0422</name>
</gene>
<dbReference type="EMBL" id="FTNM01000001">
    <property type="protein sequence ID" value="SIQ54878.1"/>
    <property type="molecule type" value="Genomic_DNA"/>
</dbReference>
<evidence type="ECO:0000313" key="2">
    <source>
        <dbReference type="Proteomes" id="UP000185924"/>
    </source>
</evidence>
<name>A0A1N6TND4_9BACT</name>
<evidence type="ECO:0000313" key="1">
    <source>
        <dbReference type="EMBL" id="SIQ54878.1"/>
    </source>
</evidence>
<reference evidence="2" key="1">
    <citation type="submission" date="2017-01" db="EMBL/GenBank/DDBJ databases">
        <authorList>
            <person name="Varghese N."/>
            <person name="Submissions S."/>
        </authorList>
    </citation>
    <scope>NUCLEOTIDE SEQUENCE [LARGE SCALE GENOMIC DNA]</scope>
    <source>
        <strain evidence="2">DM9</strain>
    </source>
</reference>
<dbReference type="STRING" id="1077936.SAMN05421545_0422"/>
<keyword evidence="2" id="KW-1185">Reference proteome</keyword>
<organism evidence="1 2">
    <name type="scientific">Pontibacter lucknowensis</name>
    <dbReference type="NCBI Taxonomy" id="1077936"/>
    <lineage>
        <taxon>Bacteria</taxon>
        <taxon>Pseudomonadati</taxon>
        <taxon>Bacteroidota</taxon>
        <taxon>Cytophagia</taxon>
        <taxon>Cytophagales</taxon>
        <taxon>Hymenobacteraceae</taxon>
        <taxon>Pontibacter</taxon>
    </lineage>
</organism>
<protein>
    <submittedName>
        <fullName evidence="1">Uncharacterized protein</fullName>
    </submittedName>
</protein>